<dbReference type="SUPFAM" id="SSF109604">
    <property type="entry name" value="HD-domain/PDEase-like"/>
    <property type="match status" value="1"/>
</dbReference>
<dbReference type="PRINTS" id="PR00344">
    <property type="entry name" value="BCTRLSENSOR"/>
</dbReference>
<organism evidence="5 6">
    <name type="scientific">Methylobacillus methanolivorans</name>
    <dbReference type="NCBI Taxonomy" id="1848927"/>
    <lineage>
        <taxon>Bacteria</taxon>
        <taxon>Pseudomonadati</taxon>
        <taxon>Pseudomonadota</taxon>
        <taxon>Betaproteobacteria</taxon>
        <taxon>Nitrosomonadales</taxon>
        <taxon>Methylophilaceae</taxon>
        <taxon>Methylobacillus</taxon>
    </lineage>
</organism>
<dbReference type="EMBL" id="JBIWXY010000001">
    <property type="protein sequence ID" value="MFJ5444953.1"/>
    <property type="molecule type" value="Genomic_DNA"/>
</dbReference>
<dbReference type="SMART" id="SM00387">
    <property type="entry name" value="HATPase_c"/>
    <property type="match status" value="1"/>
</dbReference>
<dbReference type="InterPro" id="IPR052340">
    <property type="entry name" value="RNase_Y/CdgJ"/>
</dbReference>
<dbReference type="Gene3D" id="1.10.3210.10">
    <property type="entry name" value="Hypothetical protein af1432"/>
    <property type="match status" value="1"/>
</dbReference>
<evidence type="ECO:0000256" key="2">
    <source>
        <dbReference type="ARBA" id="ARBA00012438"/>
    </source>
</evidence>
<dbReference type="InterPro" id="IPR003607">
    <property type="entry name" value="HD/PDEase_dom"/>
</dbReference>
<evidence type="ECO:0000313" key="5">
    <source>
        <dbReference type="EMBL" id="MFJ5444953.1"/>
    </source>
</evidence>
<dbReference type="InterPro" id="IPR003594">
    <property type="entry name" value="HATPase_dom"/>
</dbReference>
<dbReference type="Pfam" id="PF08668">
    <property type="entry name" value="HDOD"/>
    <property type="match status" value="1"/>
</dbReference>
<dbReference type="InterPro" id="IPR005467">
    <property type="entry name" value="His_kinase_dom"/>
</dbReference>
<dbReference type="RefSeq" id="WP_400878506.1">
    <property type="nucleotide sequence ID" value="NZ_JBIWXY010000001.1"/>
</dbReference>
<dbReference type="PANTHER" id="PTHR33525">
    <property type="match status" value="1"/>
</dbReference>
<dbReference type="EC" id="2.7.13.3" evidence="2"/>
<reference evidence="5 6" key="1">
    <citation type="submission" date="2024-11" db="EMBL/GenBank/DDBJ databases">
        <authorList>
            <person name="Kaparullina E.N."/>
            <person name="Delegan Y.A."/>
            <person name="Doronina N.V."/>
        </authorList>
    </citation>
    <scope>NUCLEOTIDE SEQUENCE [LARGE SCALE GENOMIC DNA]</scope>
    <source>
        <strain evidence="5 6">7sh_L</strain>
    </source>
</reference>
<dbReference type="InterPro" id="IPR004358">
    <property type="entry name" value="Sig_transdc_His_kin-like_C"/>
</dbReference>
<evidence type="ECO:0000313" key="6">
    <source>
        <dbReference type="Proteomes" id="UP001617669"/>
    </source>
</evidence>
<evidence type="ECO:0000256" key="1">
    <source>
        <dbReference type="ARBA" id="ARBA00000085"/>
    </source>
</evidence>
<comment type="caution">
    <text evidence="5">The sequence shown here is derived from an EMBL/GenBank/DDBJ whole genome shotgun (WGS) entry which is preliminary data.</text>
</comment>
<dbReference type="InterPro" id="IPR013976">
    <property type="entry name" value="HDOD"/>
</dbReference>
<dbReference type="SUPFAM" id="SSF55874">
    <property type="entry name" value="ATPase domain of HSP90 chaperone/DNA topoisomerase II/histidine kinase"/>
    <property type="match status" value="1"/>
</dbReference>
<accession>A0ABW8GHX6</accession>
<dbReference type="Pfam" id="PF02518">
    <property type="entry name" value="HATPase_c"/>
    <property type="match status" value="1"/>
</dbReference>
<sequence length="729" mass="80105">MCSAAGAQIVLNNATISALPSVPQILTKLLETLQDENSGLEQLANLIEMDVVISARVLEVANSAAYRRDRHPVLSIRTGIIILGWDMVKMLTLSIICQRMFNDYYEQSNLDIEHYWYHSLRCAVIAKSLAARTGAASPDESYVAGLLHNIGRLGLLAGFKNKYPPFFAIDDSLPGYMESEVAHFGIDHCELGAWIIRDWNIKSFLEDAVAYHHLPAAQVEHTPALVKIVYLANLLLTERRSERQSALILANKWFELDSSVINEIMSLAVSQVHILSDSLGINIGTAHTSQHNWDKHEPDIEALVQALSKNFTPTRAASSSSTNKLVKGVIDTALINHIESTCNQENQADGFFELLSKLSKLLCNAKQVILFTPDETGQHLAGKSIAEDQEWVESFKLPIKPATSIITAAWIKKAHCHSFQAFEGFKPSLPDQQIMRLCEVDGILCFPMFAKDTIVGVMVFALNQPEFLIAKQQLNVQSALARIVASRLIPEQQQNEPELEAAVHEERLKRFVHETSTPLSTIKNYLAILEQKMLLNGMPNRDIAIVNEEIDRVGSLIGNLYSNEQDHIAASTDVNQLIQDIVALHRQTYLQPAGVEVTLNLSSGLPKITTIPYQLRQVLVNLIRNAAEAMERGGKLSIATFVESQSDAGQGILIQVSDTGPGIPDSVLSKIFTPVETTKGGKHSGIGLSISHDLIKGLCGSIACRTSSAGTSFDIRLPIQASSHAALIN</sequence>
<comment type="catalytic activity">
    <reaction evidence="1">
        <text>ATP + protein L-histidine = ADP + protein N-phospho-L-histidine.</text>
        <dbReference type="EC" id="2.7.13.3"/>
    </reaction>
</comment>
<dbReference type="PANTHER" id="PTHR33525:SF3">
    <property type="entry name" value="RIBONUCLEASE Y"/>
    <property type="match status" value="1"/>
</dbReference>
<proteinExistence type="predicted"/>
<dbReference type="Gene3D" id="3.30.565.10">
    <property type="entry name" value="Histidine kinase-like ATPase, C-terminal domain"/>
    <property type="match status" value="1"/>
</dbReference>
<dbReference type="PROSITE" id="PS50109">
    <property type="entry name" value="HIS_KIN"/>
    <property type="match status" value="1"/>
</dbReference>
<dbReference type="InterPro" id="IPR029016">
    <property type="entry name" value="GAF-like_dom_sf"/>
</dbReference>
<gene>
    <name evidence="5" type="ORF">ACIKP9_01785</name>
</gene>
<dbReference type="SMART" id="SM00471">
    <property type="entry name" value="HDc"/>
    <property type="match status" value="1"/>
</dbReference>
<feature type="domain" description="HDOD" evidence="4">
    <location>
        <begin position="19"/>
        <end position="215"/>
    </location>
</feature>
<protein>
    <recommendedName>
        <fullName evidence="2">histidine kinase</fullName>
        <ecNumber evidence="2">2.7.13.3</ecNumber>
    </recommendedName>
</protein>
<evidence type="ECO:0000259" key="4">
    <source>
        <dbReference type="PROSITE" id="PS51833"/>
    </source>
</evidence>
<dbReference type="InterPro" id="IPR036890">
    <property type="entry name" value="HATPase_C_sf"/>
</dbReference>
<name>A0ABW8GHX6_9PROT</name>
<dbReference type="PROSITE" id="PS51833">
    <property type="entry name" value="HDOD"/>
    <property type="match status" value="1"/>
</dbReference>
<evidence type="ECO:0000259" key="3">
    <source>
        <dbReference type="PROSITE" id="PS50109"/>
    </source>
</evidence>
<dbReference type="Proteomes" id="UP001617669">
    <property type="component" value="Unassembled WGS sequence"/>
</dbReference>
<dbReference type="Gene3D" id="3.30.450.40">
    <property type="match status" value="1"/>
</dbReference>
<dbReference type="CDD" id="cd00077">
    <property type="entry name" value="HDc"/>
    <property type="match status" value="1"/>
</dbReference>
<feature type="domain" description="Histidine kinase" evidence="3">
    <location>
        <begin position="510"/>
        <end position="721"/>
    </location>
</feature>
<keyword evidence="6" id="KW-1185">Reference proteome</keyword>